<evidence type="ECO:0000313" key="2">
    <source>
        <dbReference type="Proteomes" id="UP000740926"/>
    </source>
</evidence>
<keyword evidence="2" id="KW-1185">Reference proteome</keyword>
<sequence length="252" mass="27099">MPVGQYDFVLAGRELAALHRFAQKAGRLPAPLFGQRGARALGMHGHAAFKQRHGIQAPQHDMRVRQGDRRAAPVVRDRARHGAGALRAYLQRAGIVDTRDAAAARADHMDVHHRRLHGIARHVAMRGEQRAAITHQRHVRAGAAHVEGNQVQAADGAPHGGRAHHARRRPGQAGPYRILAHGGDRHQAAVGMHCRGGYPYTHALHRADQVAHVGSHARADIGVQGGCRHAFADTPPGCRACGVRGCRCGSCA</sequence>
<organism evidence="1 2">
    <name type="scientific">Rhizopus delemar</name>
    <dbReference type="NCBI Taxonomy" id="936053"/>
    <lineage>
        <taxon>Eukaryota</taxon>
        <taxon>Fungi</taxon>
        <taxon>Fungi incertae sedis</taxon>
        <taxon>Mucoromycota</taxon>
        <taxon>Mucoromycotina</taxon>
        <taxon>Mucoromycetes</taxon>
        <taxon>Mucorales</taxon>
        <taxon>Mucorineae</taxon>
        <taxon>Rhizopodaceae</taxon>
        <taxon>Rhizopus</taxon>
    </lineage>
</organism>
<name>A0A9P6YBR7_9FUNG</name>
<dbReference type="AlphaFoldDB" id="A0A9P6YBR7"/>
<dbReference type="EMBL" id="JAANIU010005978">
    <property type="protein sequence ID" value="KAG1544374.1"/>
    <property type="molecule type" value="Genomic_DNA"/>
</dbReference>
<comment type="caution">
    <text evidence="1">The sequence shown here is derived from an EMBL/GenBank/DDBJ whole genome shotgun (WGS) entry which is preliminary data.</text>
</comment>
<accession>A0A9P6YBR7</accession>
<protein>
    <submittedName>
        <fullName evidence="1">Uncharacterized protein</fullName>
    </submittedName>
</protein>
<gene>
    <name evidence="1" type="ORF">G6F50_013878</name>
</gene>
<proteinExistence type="predicted"/>
<evidence type="ECO:0000313" key="1">
    <source>
        <dbReference type="EMBL" id="KAG1544374.1"/>
    </source>
</evidence>
<reference evidence="1 2" key="1">
    <citation type="journal article" date="2020" name="Microb. Genom.">
        <title>Genetic diversity of clinical and environmental Mucorales isolates obtained from an investigation of mucormycosis cases among solid organ transplant recipients.</title>
        <authorList>
            <person name="Nguyen M.H."/>
            <person name="Kaul D."/>
            <person name="Muto C."/>
            <person name="Cheng S.J."/>
            <person name="Richter R.A."/>
            <person name="Bruno V.M."/>
            <person name="Liu G."/>
            <person name="Beyhan S."/>
            <person name="Sundermann A.J."/>
            <person name="Mounaud S."/>
            <person name="Pasculle A.W."/>
            <person name="Nierman W.C."/>
            <person name="Driscoll E."/>
            <person name="Cumbie R."/>
            <person name="Clancy C.J."/>
            <person name="Dupont C.L."/>
        </authorList>
    </citation>
    <scope>NUCLEOTIDE SEQUENCE [LARGE SCALE GENOMIC DNA]</scope>
    <source>
        <strain evidence="1 2">GL24</strain>
    </source>
</reference>
<dbReference type="Proteomes" id="UP000740926">
    <property type="component" value="Unassembled WGS sequence"/>
</dbReference>